<dbReference type="AlphaFoldDB" id="A0A1F6V350"/>
<organism evidence="2 3">
    <name type="scientific">Candidatus Muproteobacteria bacterium RBG_16_60_9</name>
    <dbReference type="NCBI Taxonomy" id="1817755"/>
    <lineage>
        <taxon>Bacteria</taxon>
        <taxon>Pseudomonadati</taxon>
        <taxon>Pseudomonadota</taxon>
        <taxon>Candidatus Muproteobacteria</taxon>
    </lineage>
</organism>
<name>A0A1F6V350_9PROT</name>
<evidence type="ECO:0000313" key="3">
    <source>
        <dbReference type="Proteomes" id="UP000179076"/>
    </source>
</evidence>
<proteinExistence type="predicted"/>
<feature type="domain" description="Thioredoxin" evidence="1">
    <location>
        <begin position="3"/>
        <end position="180"/>
    </location>
</feature>
<dbReference type="PROSITE" id="PS51352">
    <property type="entry name" value="THIOREDOXIN_2"/>
    <property type="match status" value="1"/>
</dbReference>
<accession>A0A1F6V350</accession>
<dbReference type="InterPro" id="IPR036249">
    <property type="entry name" value="Thioredoxin-like_sf"/>
</dbReference>
<dbReference type="InterPro" id="IPR013766">
    <property type="entry name" value="Thioredoxin_domain"/>
</dbReference>
<dbReference type="Proteomes" id="UP000179076">
    <property type="component" value="Unassembled WGS sequence"/>
</dbReference>
<dbReference type="GO" id="GO:0016491">
    <property type="term" value="F:oxidoreductase activity"/>
    <property type="evidence" value="ECO:0007669"/>
    <property type="project" value="InterPro"/>
</dbReference>
<reference evidence="2 3" key="1">
    <citation type="journal article" date="2016" name="Nat. Commun.">
        <title>Thousands of microbial genomes shed light on interconnected biogeochemical processes in an aquifer system.</title>
        <authorList>
            <person name="Anantharaman K."/>
            <person name="Brown C.T."/>
            <person name="Hug L.A."/>
            <person name="Sharon I."/>
            <person name="Castelle C.J."/>
            <person name="Probst A.J."/>
            <person name="Thomas B.C."/>
            <person name="Singh A."/>
            <person name="Wilkins M.J."/>
            <person name="Karaoz U."/>
            <person name="Brodie E.L."/>
            <person name="Williams K.H."/>
            <person name="Hubbard S.S."/>
            <person name="Banfield J.F."/>
        </authorList>
    </citation>
    <scope>NUCLEOTIDE SEQUENCE [LARGE SCALE GENOMIC DNA]</scope>
</reference>
<evidence type="ECO:0000313" key="2">
    <source>
        <dbReference type="EMBL" id="OGI63959.1"/>
    </source>
</evidence>
<dbReference type="SUPFAM" id="SSF52833">
    <property type="entry name" value="Thioredoxin-like"/>
    <property type="match status" value="1"/>
</dbReference>
<sequence length="187" mass="21605">MRLNAPSQGIDFLARDIYGKVIGLRDFRGKRVMLSFFRNAGCPFCNFRIYELTHKYKDWAHQGLEVITFFASTPEEVQRYVAKHPRPFRMIGDINLDVYNQYGVETSAFAIIKALLFKLPRIIRGIALGNLAKKNEHPTLVPADFLVDETGVIRDVWYGRDYSDHIPLKRVESFVRQGIKRQRKAAA</sequence>
<gene>
    <name evidence="2" type="ORF">A2W18_04660</name>
</gene>
<dbReference type="Gene3D" id="3.40.30.10">
    <property type="entry name" value="Glutaredoxin"/>
    <property type="match status" value="1"/>
</dbReference>
<protein>
    <recommendedName>
        <fullName evidence="1">Thioredoxin domain-containing protein</fullName>
    </recommendedName>
</protein>
<comment type="caution">
    <text evidence="2">The sequence shown here is derived from an EMBL/GenBank/DDBJ whole genome shotgun (WGS) entry which is preliminary data.</text>
</comment>
<dbReference type="EMBL" id="MFSP01000145">
    <property type="protein sequence ID" value="OGI63959.1"/>
    <property type="molecule type" value="Genomic_DNA"/>
</dbReference>
<dbReference type="InterPro" id="IPR000866">
    <property type="entry name" value="AhpC/TSA"/>
</dbReference>
<evidence type="ECO:0000259" key="1">
    <source>
        <dbReference type="PROSITE" id="PS51352"/>
    </source>
</evidence>
<dbReference type="Pfam" id="PF00578">
    <property type="entry name" value="AhpC-TSA"/>
    <property type="match status" value="1"/>
</dbReference>
<dbReference type="GO" id="GO:0016209">
    <property type="term" value="F:antioxidant activity"/>
    <property type="evidence" value="ECO:0007669"/>
    <property type="project" value="InterPro"/>
</dbReference>